<evidence type="ECO:0000313" key="2">
    <source>
        <dbReference type="Proteomes" id="UP000035642"/>
    </source>
</evidence>
<organism evidence="2 3">
    <name type="scientific">Angiostrongylus cantonensis</name>
    <name type="common">Rat lungworm</name>
    <dbReference type="NCBI Taxonomy" id="6313"/>
    <lineage>
        <taxon>Eukaryota</taxon>
        <taxon>Metazoa</taxon>
        <taxon>Ecdysozoa</taxon>
        <taxon>Nematoda</taxon>
        <taxon>Chromadorea</taxon>
        <taxon>Rhabditida</taxon>
        <taxon>Rhabditina</taxon>
        <taxon>Rhabditomorpha</taxon>
        <taxon>Strongyloidea</taxon>
        <taxon>Metastrongylidae</taxon>
        <taxon>Angiostrongylus</taxon>
    </lineage>
</organism>
<dbReference type="AlphaFoldDB" id="A0A0K0DAP2"/>
<name>A0A0K0DAP2_ANGCA</name>
<evidence type="ECO:0000256" key="1">
    <source>
        <dbReference type="SAM" id="Phobius"/>
    </source>
</evidence>
<dbReference type="Proteomes" id="UP000035642">
    <property type="component" value="Unassembled WGS sequence"/>
</dbReference>
<keyword evidence="2" id="KW-1185">Reference proteome</keyword>
<protein>
    <submittedName>
        <fullName evidence="3">Cytochrome c oxidase assembly protein COX11</fullName>
    </submittedName>
</protein>
<proteinExistence type="predicted"/>
<keyword evidence="1" id="KW-1133">Transmembrane helix</keyword>
<reference evidence="2" key="1">
    <citation type="submission" date="2012-09" db="EMBL/GenBank/DDBJ databases">
        <authorList>
            <person name="Martin A.A."/>
        </authorList>
    </citation>
    <scope>NUCLEOTIDE SEQUENCE</scope>
</reference>
<evidence type="ECO:0000313" key="3">
    <source>
        <dbReference type="WBParaSite" id="ACAC_0000737501-mRNA-1"/>
    </source>
</evidence>
<dbReference type="WBParaSite" id="ACAC_0000737501-mRNA-1">
    <property type="protein sequence ID" value="ACAC_0000737501-mRNA-1"/>
    <property type="gene ID" value="ACAC_0000737501"/>
</dbReference>
<keyword evidence="1" id="KW-0472">Membrane</keyword>
<sequence length="139" mass="16565">MICSFVYFTLRNNSAKFRRLYAVGGCMVFMWLSTHGFLFYRRQREHCYLTKKIPSISWEDFILSIIFEFNHTSLKPYQFPHYTYFATGKVPRVPDVRFSFNALLDLQKASTDSSNPLEAVEFVIDEFPSNWYFFGLKYL</sequence>
<reference evidence="3" key="2">
    <citation type="submission" date="2017-02" db="UniProtKB">
        <authorList>
            <consortium name="WormBaseParasite"/>
        </authorList>
    </citation>
    <scope>IDENTIFICATION</scope>
</reference>
<keyword evidence="1" id="KW-0812">Transmembrane</keyword>
<feature type="transmembrane region" description="Helical" evidence="1">
    <location>
        <begin position="20"/>
        <end position="40"/>
    </location>
</feature>
<accession>A0A0K0DAP2</accession>